<proteinExistence type="predicted"/>
<evidence type="ECO:0000313" key="1">
    <source>
        <dbReference type="EMBL" id="MFD1030558.1"/>
    </source>
</evidence>
<organism evidence="1 2">
    <name type="scientific">Metaplanococcus flavidus</name>
    <dbReference type="NCBI Taxonomy" id="569883"/>
    <lineage>
        <taxon>Bacteria</taxon>
        <taxon>Bacillati</taxon>
        <taxon>Bacillota</taxon>
        <taxon>Bacilli</taxon>
        <taxon>Bacillales</taxon>
        <taxon>Caryophanaceae</taxon>
        <taxon>Metaplanococcus</taxon>
    </lineage>
</organism>
<dbReference type="Proteomes" id="UP001597109">
    <property type="component" value="Unassembled WGS sequence"/>
</dbReference>
<dbReference type="EMBL" id="JBHTKI010000006">
    <property type="protein sequence ID" value="MFD1030558.1"/>
    <property type="molecule type" value="Genomic_DNA"/>
</dbReference>
<name>A0ABW3LAN2_9BACL</name>
<protein>
    <recommendedName>
        <fullName evidence="3">CopG family transcriptional regulator</fullName>
    </recommendedName>
</protein>
<evidence type="ECO:0008006" key="3">
    <source>
        <dbReference type="Google" id="ProtNLM"/>
    </source>
</evidence>
<keyword evidence="2" id="KW-1185">Reference proteome</keyword>
<gene>
    <name evidence="1" type="ORF">ACFQ1X_03870</name>
</gene>
<comment type="caution">
    <text evidence="1">The sequence shown here is derived from an EMBL/GenBank/DDBJ whole genome shotgun (WGS) entry which is preliminary data.</text>
</comment>
<reference evidence="2" key="1">
    <citation type="journal article" date="2019" name="Int. J. Syst. Evol. Microbiol.">
        <title>The Global Catalogue of Microorganisms (GCM) 10K type strain sequencing project: providing services to taxonomists for standard genome sequencing and annotation.</title>
        <authorList>
            <consortium name="The Broad Institute Genomics Platform"/>
            <consortium name="The Broad Institute Genome Sequencing Center for Infectious Disease"/>
            <person name="Wu L."/>
            <person name="Ma J."/>
        </authorList>
    </citation>
    <scope>NUCLEOTIDE SEQUENCE [LARGE SCALE GENOMIC DNA]</scope>
    <source>
        <strain evidence="2">CCUG 56756</strain>
    </source>
</reference>
<dbReference type="RefSeq" id="WP_144839155.1">
    <property type="nucleotide sequence ID" value="NZ_JBHTKI010000006.1"/>
</dbReference>
<evidence type="ECO:0000313" key="2">
    <source>
        <dbReference type="Proteomes" id="UP001597109"/>
    </source>
</evidence>
<accession>A0ABW3LAN2</accession>
<sequence>MKFIKPKYLNVEPTEYKLSERTRKLVCHYADYTGLTESQVLEEALGGLLEDNDFIEYVQKLRNNVRIKRELGIFDE</sequence>